<accession>A0A1F7YCC4</accession>
<dbReference type="EMBL" id="MGGI01000025">
    <property type="protein sequence ID" value="OGM24943.1"/>
    <property type="molecule type" value="Genomic_DNA"/>
</dbReference>
<dbReference type="AlphaFoldDB" id="A0A1F7YCC4"/>
<evidence type="ECO:0000313" key="1">
    <source>
        <dbReference type="EMBL" id="OGM24943.1"/>
    </source>
</evidence>
<sequence length="75" mass="8047">MNQIISHIKTLANTTPLDLFVFVGPILEEIIAPIPSPLVMTTAGTLAHSQDLIRLAYIRGLISASLNFLSTKSSA</sequence>
<proteinExistence type="predicted"/>
<reference evidence="1 2" key="1">
    <citation type="journal article" date="2016" name="Nat. Commun.">
        <title>Thousands of microbial genomes shed light on interconnected biogeochemical processes in an aquifer system.</title>
        <authorList>
            <person name="Anantharaman K."/>
            <person name="Brown C.T."/>
            <person name="Hug L.A."/>
            <person name="Sharon I."/>
            <person name="Castelle C.J."/>
            <person name="Probst A.J."/>
            <person name="Thomas B.C."/>
            <person name="Singh A."/>
            <person name="Wilkins M.J."/>
            <person name="Karaoz U."/>
            <person name="Brodie E.L."/>
            <person name="Williams K.H."/>
            <person name="Hubbard S.S."/>
            <person name="Banfield J.F."/>
        </authorList>
    </citation>
    <scope>NUCLEOTIDE SEQUENCE [LARGE SCALE GENOMIC DNA]</scope>
</reference>
<name>A0A1F7YCC4_9BACT</name>
<dbReference type="Proteomes" id="UP000178851">
    <property type="component" value="Unassembled WGS sequence"/>
</dbReference>
<protein>
    <submittedName>
        <fullName evidence="1">Uncharacterized protein</fullName>
    </submittedName>
</protein>
<comment type="caution">
    <text evidence="1">The sequence shown here is derived from an EMBL/GenBank/DDBJ whole genome shotgun (WGS) entry which is preliminary data.</text>
</comment>
<evidence type="ECO:0000313" key="2">
    <source>
        <dbReference type="Proteomes" id="UP000178851"/>
    </source>
</evidence>
<organism evidence="1 2">
    <name type="scientific">Candidatus Woesebacteria bacterium RIFCSPHIGHO2_01_FULL_39_28</name>
    <dbReference type="NCBI Taxonomy" id="1802496"/>
    <lineage>
        <taxon>Bacteria</taxon>
        <taxon>Candidatus Woeseibacteriota</taxon>
    </lineage>
</organism>
<gene>
    <name evidence="1" type="ORF">A2627_03180</name>
</gene>